<dbReference type="Pfam" id="PF17919">
    <property type="entry name" value="RT_RNaseH_2"/>
    <property type="match status" value="1"/>
</dbReference>
<dbReference type="EMBL" id="GBRH01241402">
    <property type="protein sequence ID" value="JAD56493.1"/>
    <property type="molecule type" value="Transcribed_RNA"/>
</dbReference>
<dbReference type="FunFam" id="3.30.70.270:FF:000020">
    <property type="entry name" value="Transposon Tf2-6 polyprotein-like Protein"/>
    <property type="match status" value="1"/>
</dbReference>
<reference evidence="2" key="2">
    <citation type="journal article" date="2015" name="Data Brief">
        <title>Shoot transcriptome of the giant reed, Arundo donax.</title>
        <authorList>
            <person name="Barrero R.A."/>
            <person name="Guerrero F.D."/>
            <person name="Moolhuijzen P."/>
            <person name="Goolsby J.A."/>
            <person name="Tidwell J."/>
            <person name="Bellgard S.E."/>
            <person name="Bellgard M.I."/>
        </authorList>
    </citation>
    <scope>NUCLEOTIDE SEQUENCE</scope>
    <source>
        <tissue evidence="2">Shoot tissue taken approximately 20 cm above the soil surface</tissue>
    </source>
</reference>
<organism evidence="2">
    <name type="scientific">Arundo donax</name>
    <name type="common">Giant reed</name>
    <name type="synonym">Donax arundinaceus</name>
    <dbReference type="NCBI Taxonomy" id="35708"/>
    <lineage>
        <taxon>Eukaryota</taxon>
        <taxon>Viridiplantae</taxon>
        <taxon>Streptophyta</taxon>
        <taxon>Embryophyta</taxon>
        <taxon>Tracheophyta</taxon>
        <taxon>Spermatophyta</taxon>
        <taxon>Magnoliopsida</taxon>
        <taxon>Liliopsida</taxon>
        <taxon>Poales</taxon>
        <taxon>Poaceae</taxon>
        <taxon>PACMAD clade</taxon>
        <taxon>Arundinoideae</taxon>
        <taxon>Arundineae</taxon>
        <taxon>Arundo</taxon>
    </lineage>
</organism>
<evidence type="ECO:0000313" key="2">
    <source>
        <dbReference type="EMBL" id="JAD56493.1"/>
    </source>
</evidence>
<reference evidence="2" key="1">
    <citation type="submission" date="2014-09" db="EMBL/GenBank/DDBJ databases">
        <authorList>
            <person name="Magalhaes I.L.F."/>
            <person name="Oliveira U."/>
            <person name="Santos F.R."/>
            <person name="Vidigal T.H.D.A."/>
            <person name="Brescovit A.D."/>
            <person name="Santos A.J."/>
        </authorList>
    </citation>
    <scope>NUCLEOTIDE SEQUENCE</scope>
    <source>
        <tissue evidence="2">Shoot tissue taken approximately 20 cm above the soil surface</tissue>
    </source>
</reference>
<dbReference type="InterPro" id="IPR041577">
    <property type="entry name" value="RT_RNaseH_2"/>
</dbReference>
<dbReference type="PANTHER" id="PTHR33064">
    <property type="entry name" value="POL PROTEIN"/>
    <property type="match status" value="1"/>
</dbReference>
<dbReference type="InterPro" id="IPR043502">
    <property type="entry name" value="DNA/RNA_pol_sf"/>
</dbReference>
<dbReference type="InterPro" id="IPR051320">
    <property type="entry name" value="Viral_Replic_Matur_Polypro"/>
</dbReference>
<dbReference type="PANTHER" id="PTHR33064:SF37">
    <property type="entry name" value="RIBONUCLEASE H"/>
    <property type="match status" value="1"/>
</dbReference>
<sequence length="92" mass="10458">MDPSKINAMQAWPLLRTMKAFRGFLGLTGYYRKFIHNYGVIAAPLTMQLKKAFRWTQAATDAFNDLKRALTTGPVLQLPDFEQEFVVDCNAS</sequence>
<proteinExistence type="predicted"/>
<feature type="domain" description="Reverse transcriptase/retrotransposon-derived protein RNase H-like" evidence="1">
    <location>
        <begin position="55"/>
        <end position="92"/>
    </location>
</feature>
<protein>
    <recommendedName>
        <fullName evidence="1">Reverse transcriptase/retrotransposon-derived protein RNase H-like domain-containing protein</fullName>
    </recommendedName>
</protein>
<dbReference type="InterPro" id="IPR043128">
    <property type="entry name" value="Rev_trsase/Diguanyl_cyclase"/>
</dbReference>
<name>A0A0A9B2X1_ARUDO</name>
<accession>A0A0A9B2X1</accession>
<evidence type="ECO:0000259" key="1">
    <source>
        <dbReference type="Pfam" id="PF17919"/>
    </source>
</evidence>
<dbReference type="SUPFAM" id="SSF56672">
    <property type="entry name" value="DNA/RNA polymerases"/>
    <property type="match status" value="1"/>
</dbReference>
<dbReference type="Gene3D" id="3.30.70.270">
    <property type="match status" value="1"/>
</dbReference>
<dbReference type="AlphaFoldDB" id="A0A0A9B2X1"/>